<accession>A0A084SLK6</accession>
<evidence type="ECO:0000256" key="11">
    <source>
        <dbReference type="SAM" id="Phobius"/>
    </source>
</evidence>
<keyword evidence="5 11" id="KW-1133">Transmembrane helix</keyword>
<comment type="caution">
    <text evidence="13">The sequence shown here is derived from an EMBL/GenBank/DDBJ whole genome shotgun (WGS) entry which is preliminary data.</text>
</comment>
<evidence type="ECO:0000313" key="13">
    <source>
        <dbReference type="EMBL" id="KFA89341.1"/>
    </source>
</evidence>
<dbReference type="GO" id="GO:0016020">
    <property type="term" value="C:membrane"/>
    <property type="evidence" value="ECO:0007669"/>
    <property type="project" value="UniProtKB-SubCell"/>
</dbReference>
<keyword evidence="8" id="KW-1015">Disulfide bond</keyword>
<keyword evidence="6" id="KW-0560">Oxidoreductase</keyword>
<feature type="transmembrane region" description="Helical" evidence="11">
    <location>
        <begin position="125"/>
        <end position="143"/>
    </location>
</feature>
<evidence type="ECO:0000256" key="8">
    <source>
        <dbReference type="ARBA" id="ARBA00023157"/>
    </source>
</evidence>
<evidence type="ECO:0000256" key="5">
    <source>
        <dbReference type="ARBA" id="ARBA00022989"/>
    </source>
</evidence>
<reference evidence="13 14" key="1">
    <citation type="submission" date="2014-07" db="EMBL/GenBank/DDBJ databases">
        <title>Draft Genome Sequence of Gephyronic Acid Producer, Cystobacter violaceus Strain Cb vi76.</title>
        <authorList>
            <person name="Stevens D.C."/>
            <person name="Young J."/>
            <person name="Carmichael R."/>
            <person name="Tan J."/>
            <person name="Taylor R.E."/>
        </authorList>
    </citation>
    <scope>NUCLEOTIDE SEQUENCE [LARGE SCALE GENOMIC DNA]</scope>
    <source>
        <strain evidence="13 14">Cb vi76</strain>
    </source>
</reference>
<dbReference type="Pfam" id="PF07884">
    <property type="entry name" value="VKOR"/>
    <property type="match status" value="1"/>
</dbReference>
<dbReference type="Gene3D" id="1.20.1440.130">
    <property type="entry name" value="VKOR domain"/>
    <property type="match status" value="1"/>
</dbReference>
<dbReference type="InterPro" id="IPR012932">
    <property type="entry name" value="VKOR"/>
</dbReference>
<feature type="transmembrane region" description="Helical" evidence="11">
    <location>
        <begin position="390"/>
        <end position="411"/>
    </location>
</feature>
<sequence>MGKRGVTRPMGPRQHKQHGPEHGGKKGHGGGHAMSSEDRKKMLGMHHAQTVWVWWSIILLGVWMVLAPLTFGQAGMRVEPSGGRDVWLSMEWRVRLMGGSDVLSGLALLFFGWRSLKPGRPLSQWACCFVGIWLSMAPVLFWAPTAVSYLNGTLVGMLVIALSLLVPGMPGMVRYMKMGPPRPPGWTYNPSSWPQRAVMIGLGFVGFLVSRYLAAFQLGYIDTIWDPFFGESTRNVLNSNMSHSLPISDAALGTLAYTFEFLMGFMGSPARWRTMPWMVTFYGILVIPLGLVHIGLVISQPVVVGEWCTFCLLAAAIMLPMLPLEGDEVVAMGQHLVQAKRRGESLWKVFWKGGEPEGSQPDERDPGVQAFPEAPVKVVRAGLWGMSVPWGLALCALLGVGLMAVPGLLAVQKPASAVFHLCGAFIVTASVVAWGEVFRLARMLNLPLAGAVAVLPWVLGGGGMMAKVVGLLAGVAVAALSLPRGPKRESYGSWDRFVR</sequence>
<feature type="transmembrane region" description="Helical" evidence="11">
    <location>
        <begin position="465"/>
        <end position="482"/>
    </location>
</feature>
<feature type="transmembrane region" description="Helical" evidence="11">
    <location>
        <begin position="51"/>
        <end position="72"/>
    </location>
</feature>
<feature type="transmembrane region" description="Helical" evidence="11">
    <location>
        <begin position="304"/>
        <end position="322"/>
    </location>
</feature>
<evidence type="ECO:0000256" key="4">
    <source>
        <dbReference type="ARBA" id="ARBA00022719"/>
    </source>
</evidence>
<evidence type="ECO:0000259" key="12">
    <source>
        <dbReference type="Pfam" id="PF07884"/>
    </source>
</evidence>
<dbReference type="GO" id="GO:0016491">
    <property type="term" value="F:oxidoreductase activity"/>
    <property type="evidence" value="ECO:0007669"/>
    <property type="project" value="UniProtKB-KW"/>
</dbReference>
<keyword evidence="4" id="KW-0874">Quinone</keyword>
<evidence type="ECO:0000313" key="14">
    <source>
        <dbReference type="Proteomes" id="UP000028547"/>
    </source>
</evidence>
<dbReference type="InterPro" id="IPR038354">
    <property type="entry name" value="VKOR_sf"/>
</dbReference>
<keyword evidence="7 11" id="KW-0472">Membrane</keyword>
<evidence type="ECO:0000256" key="3">
    <source>
        <dbReference type="ARBA" id="ARBA00022692"/>
    </source>
</evidence>
<feature type="transmembrane region" description="Helical" evidence="11">
    <location>
        <begin position="277"/>
        <end position="298"/>
    </location>
</feature>
<comment type="similarity">
    <text evidence="2">Belongs to the VKOR family.</text>
</comment>
<dbReference type="Proteomes" id="UP000028547">
    <property type="component" value="Unassembled WGS sequence"/>
</dbReference>
<evidence type="ECO:0000256" key="1">
    <source>
        <dbReference type="ARBA" id="ARBA00004141"/>
    </source>
</evidence>
<dbReference type="AlphaFoldDB" id="A0A084SLK6"/>
<dbReference type="CDD" id="cd12919">
    <property type="entry name" value="VKOR_2"/>
    <property type="match status" value="1"/>
</dbReference>
<feature type="transmembrane region" description="Helical" evidence="11">
    <location>
        <begin position="417"/>
        <end position="435"/>
    </location>
</feature>
<evidence type="ECO:0000256" key="7">
    <source>
        <dbReference type="ARBA" id="ARBA00023136"/>
    </source>
</evidence>
<feature type="region of interest" description="Disordered" evidence="10">
    <location>
        <begin position="1"/>
        <end position="36"/>
    </location>
</feature>
<keyword evidence="9" id="KW-0676">Redox-active center</keyword>
<evidence type="ECO:0000256" key="6">
    <source>
        <dbReference type="ARBA" id="ARBA00023002"/>
    </source>
</evidence>
<evidence type="ECO:0000256" key="2">
    <source>
        <dbReference type="ARBA" id="ARBA00006214"/>
    </source>
</evidence>
<keyword evidence="3 11" id="KW-0812">Transmembrane</keyword>
<dbReference type="GO" id="GO:0048038">
    <property type="term" value="F:quinone binding"/>
    <property type="evidence" value="ECO:0007669"/>
    <property type="project" value="UniProtKB-KW"/>
</dbReference>
<feature type="domain" description="Vitamin K epoxide reductase" evidence="12">
    <location>
        <begin position="198"/>
        <end position="324"/>
    </location>
</feature>
<comment type="subcellular location">
    <subcellularLocation>
        <location evidence="1">Membrane</location>
        <topology evidence="1">Multi-pass membrane protein</topology>
    </subcellularLocation>
</comment>
<gene>
    <name evidence="13" type="ORF">Q664_35180</name>
</gene>
<evidence type="ECO:0000256" key="10">
    <source>
        <dbReference type="SAM" id="MobiDB-lite"/>
    </source>
</evidence>
<proteinExistence type="inferred from homology"/>
<feature type="transmembrane region" description="Helical" evidence="11">
    <location>
        <begin position="92"/>
        <end position="113"/>
    </location>
</feature>
<name>A0A084SLK6_9BACT</name>
<feature type="transmembrane region" description="Helical" evidence="11">
    <location>
        <begin position="155"/>
        <end position="176"/>
    </location>
</feature>
<evidence type="ECO:0000256" key="9">
    <source>
        <dbReference type="ARBA" id="ARBA00023284"/>
    </source>
</evidence>
<protein>
    <submittedName>
        <fullName evidence="13">Vitamin K epoxide reductase</fullName>
    </submittedName>
</protein>
<feature type="transmembrane region" description="Helical" evidence="11">
    <location>
        <begin position="197"/>
        <end position="221"/>
    </location>
</feature>
<dbReference type="EMBL" id="JPMI01000247">
    <property type="protein sequence ID" value="KFA89341.1"/>
    <property type="molecule type" value="Genomic_DNA"/>
</dbReference>
<organism evidence="13 14">
    <name type="scientific">Archangium violaceum Cb vi76</name>
    <dbReference type="NCBI Taxonomy" id="1406225"/>
    <lineage>
        <taxon>Bacteria</taxon>
        <taxon>Pseudomonadati</taxon>
        <taxon>Myxococcota</taxon>
        <taxon>Myxococcia</taxon>
        <taxon>Myxococcales</taxon>
        <taxon>Cystobacterineae</taxon>
        <taxon>Archangiaceae</taxon>
        <taxon>Archangium</taxon>
    </lineage>
</organism>